<accession>A0A2P7ZTX9</accession>
<protein>
    <recommendedName>
        <fullName evidence="3">DUF1330 domain-containing protein</fullName>
    </recommendedName>
</protein>
<dbReference type="EMBL" id="NHZQ01000121">
    <property type="protein sequence ID" value="PSK51645.1"/>
    <property type="molecule type" value="Genomic_DNA"/>
</dbReference>
<proteinExistence type="predicted"/>
<evidence type="ECO:0000313" key="2">
    <source>
        <dbReference type="Proteomes" id="UP000243723"/>
    </source>
</evidence>
<dbReference type="InterPro" id="IPR011008">
    <property type="entry name" value="Dimeric_a/b-barrel"/>
</dbReference>
<dbReference type="OrthoDB" id="265717at2759"/>
<keyword evidence="2" id="KW-1185">Reference proteome</keyword>
<dbReference type="Proteomes" id="UP000243723">
    <property type="component" value="Unassembled WGS sequence"/>
</dbReference>
<dbReference type="AlphaFoldDB" id="A0A2P7ZTX9"/>
<evidence type="ECO:0000313" key="1">
    <source>
        <dbReference type="EMBL" id="PSK51645.1"/>
    </source>
</evidence>
<gene>
    <name evidence="1" type="ORF">B9Z65_2912</name>
</gene>
<evidence type="ECO:0008006" key="3">
    <source>
        <dbReference type="Google" id="ProtNLM"/>
    </source>
</evidence>
<dbReference type="Gene3D" id="3.30.70.100">
    <property type="match status" value="1"/>
</dbReference>
<sequence>MPLLDLHLLALDPSTSARAFVEKLHRDAPEVKVLVASTPHHWVAKPKVHDVEDLGSPKWDLMLLTESSQNGQHWLTAMDSNVKKSYHLKVGVPRQVRAAYPELNAKLLRDAKSVPLTGSLDAKLNPQPSTSQKLEFDDELRSFMESFSKERGEHQPVTMLNLLCFKQDSQEQYATYGKHFQQAGGRRGGNAKIVGTVVRDGKAPKHEEWWNEVAIVHYPSIQHFCDMAAGKDYQEINQKYRLPSLKDTILLCTTELPQGGTSKL</sequence>
<dbReference type="PANTHER" id="PTHR40257:SF1">
    <property type="entry name" value="DUF1330 DOMAIN-CONTAINING PROTEIN"/>
    <property type="match status" value="1"/>
</dbReference>
<reference evidence="1 2" key="1">
    <citation type="submission" date="2017-05" db="EMBL/GenBank/DDBJ databases">
        <title>Draft genome sequence of Elsinoe australis.</title>
        <authorList>
            <person name="Cheng Q."/>
        </authorList>
    </citation>
    <scope>NUCLEOTIDE SEQUENCE [LARGE SCALE GENOMIC DNA]</scope>
    <source>
        <strain evidence="1 2">NL1</strain>
    </source>
</reference>
<organism evidence="1 2">
    <name type="scientific">Elsinoe australis</name>
    <dbReference type="NCBI Taxonomy" id="40998"/>
    <lineage>
        <taxon>Eukaryota</taxon>
        <taxon>Fungi</taxon>
        <taxon>Dikarya</taxon>
        <taxon>Ascomycota</taxon>
        <taxon>Pezizomycotina</taxon>
        <taxon>Dothideomycetes</taxon>
        <taxon>Dothideomycetidae</taxon>
        <taxon>Myriangiales</taxon>
        <taxon>Elsinoaceae</taxon>
        <taxon>Elsinoe</taxon>
    </lineage>
</organism>
<name>A0A2P7ZTX9_9PEZI</name>
<dbReference type="SUPFAM" id="SSF54909">
    <property type="entry name" value="Dimeric alpha+beta barrel"/>
    <property type="match status" value="1"/>
</dbReference>
<comment type="caution">
    <text evidence="1">The sequence shown here is derived from an EMBL/GenBank/DDBJ whole genome shotgun (WGS) entry which is preliminary data.</text>
</comment>
<dbReference type="PANTHER" id="PTHR40257">
    <property type="match status" value="1"/>
</dbReference>